<organism evidence="1 2">
    <name type="scientific">Alligator mississippiensis</name>
    <name type="common">American alligator</name>
    <dbReference type="NCBI Taxonomy" id="8496"/>
    <lineage>
        <taxon>Eukaryota</taxon>
        <taxon>Metazoa</taxon>
        <taxon>Chordata</taxon>
        <taxon>Craniata</taxon>
        <taxon>Vertebrata</taxon>
        <taxon>Euteleostomi</taxon>
        <taxon>Archelosauria</taxon>
        <taxon>Archosauria</taxon>
        <taxon>Crocodylia</taxon>
        <taxon>Alligatoridae</taxon>
        <taxon>Alligatorinae</taxon>
        <taxon>Alligator</taxon>
    </lineage>
</organism>
<protein>
    <submittedName>
        <fullName evidence="1">Uncharacterized protein</fullName>
    </submittedName>
</protein>
<accession>A0A151NNF2</accession>
<reference evidence="1 2" key="1">
    <citation type="journal article" date="2012" name="Genome Biol.">
        <title>Sequencing three crocodilian genomes to illuminate the evolution of archosaurs and amniotes.</title>
        <authorList>
            <person name="St John J.A."/>
            <person name="Braun E.L."/>
            <person name="Isberg S.R."/>
            <person name="Miles L.G."/>
            <person name="Chong A.Y."/>
            <person name="Gongora J."/>
            <person name="Dalzell P."/>
            <person name="Moran C."/>
            <person name="Bed'hom B."/>
            <person name="Abzhanov A."/>
            <person name="Burgess S.C."/>
            <person name="Cooksey A.M."/>
            <person name="Castoe T.A."/>
            <person name="Crawford N.G."/>
            <person name="Densmore L.D."/>
            <person name="Drew J.C."/>
            <person name="Edwards S.V."/>
            <person name="Faircloth B.C."/>
            <person name="Fujita M.K."/>
            <person name="Greenwold M.J."/>
            <person name="Hoffmann F.G."/>
            <person name="Howard J.M."/>
            <person name="Iguchi T."/>
            <person name="Janes D.E."/>
            <person name="Khan S.Y."/>
            <person name="Kohno S."/>
            <person name="de Koning A.J."/>
            <person name="Lance S.L."/>
            <person name="McCarthy F.M."/>
            <person name="McCormack J.E."/>
            <person name="Merchant M.E."/>
            <person name="Peterson D.G."/>
            <person name="Pollock D.D."/>
            <person name="Pourmand N."/>
            <person name="Raney B.J."/>
            <person name="Roessler K.A."/>
            <person name="Sanford J.R."/>
            <person name="Sawyer R.H."/>
            <person name="Schmidt C.J."/>
            <person name="Triplett E.W."/>
            <person name="Tuberville T.D."/>
            <person name="Venegas-Anaya M."/>
            <person name="Howard J.T."/>
            <person name="Jarvis E.D."/>
            <person name="Guillette L.J.Jr."/>
            <person name="Glenn T.C."/>
            <person name="Green R.E."/>
            <person name="Ray D.A."/>
        </authorList>
    </citation>
    <scope>NUCLEOTIDE SEQUENCE [LARGE SCALE GENOMIC DNA]</scope>
    <source>
        <strain evidence="1">KSC_2009_1</strain>
    </source>
</reference>
<dbReference type="Proteomes" id="UP000050525">
    <property type="component" value="Unassembled WGS sequence"/>
</dbReference>
<name>A0A151NNF2_ALLMI</name>
<dbReference type="EMBL" id="AKHW03002524">
    <property type="protein sequence ID" value="KYO38376.1"/>
    <property type="molecule type" value="Genomic_DNA"/>
</dbReference>
<proteinExistence type="predicted"/>
<dbReference type="AlphaFoldDB" id="A0A151NNF2"/>
<comment type="caution">
    <text evidence="1">The sequence shown here is derived from an EMBL/GenBank/DDBJ whole genome shotgun (WGS) entry which is preliminary data.</text>
</comment>
<gene>
    <name evidence="1" type="ORF">Y1Q_0015628</name>
</gene>
<evidence type="ECO:0000313" key="1">
    <source>
        <dbReference type="EMBL" id="KYO38376.1"/>
    </source>
</evidence>
<keyword evidence="2" id="KW-1185">Reference proteome</keyword>
<sequence>MFMVPRETLNLLPLMMVIPEKLVSIILSNDGASRSVTGTLVSHKLSHCLPQLCYRLICPVATTSASPLALAPTILLHIQVKRRMGEFVHQLFSLLTLNPNLLESCSERL</sequence>
<evidence type="ECO:0000313" key="2">
    <source>
        <dbReference type="Proteomes" id="UP000050525"/>
    </source>
</evidence>